<dbReference type="InterPro" id="IPR012910">
    <property type="entry name" value="Plug_dom"/>
</dbReference>
<keyword evidence="3" id="KW-0472">Membrane</keyword>
<evidence type="ECO:0000259" key="6">
    <source>
        <dbReference type="Pfam" id="PF07715"/>
    </source>
</evidence>
<comment type="subcellular location">
    <subcellularLocation>
        <location evidence="3">Cell outer membrane</location>
        <topology evidence="3">Multi-pass membrane protein</topology>
    </subcellularLocation>
</comment>
<dbReference type="Gene3D" id="2.170.130.10">
    <property type="entry name" value="TonB-dependent receptor, plug domain"/>
    <property type="match status" value="1"/>
</dbReference>
<dbReference type="GO" id="GO:0006811">
    <property type="term" value="P:monoatomic ion transport"/>
    <property type="evidence" value="ECO:0007669"/>
    <property type="project" value="UniProtKB-KW"/>
</dbReference>
<keyword evidence="3" id="KW-0813">Transport</keyword>
<feature type="non-terminal residue" evidence="7">
    <location>
        <position position="263"/>
    </location>
</feature>
<dbReference type="Pfam" id="PF07715">
    <property type="entry name" value="Plug"/>
    <property type="match status" value="1"/>
</dbReference>
<evidence type="ECO:0000256" key="3">
    <source>
        <dbReference type="PROSITE-ProRule" id="PRU01360"/>
    </source>
</evidence>
<keyword evidence="5" id="KW-0732">Signal</keyword>
<proteinExistence type="inferred from homology"/>
<dbReference type="Proteomes" id="UP000706172">
    <property type="component" value="Unassembled WGS sequence"/>
</dbReference>
<dbReference type="InterPro" id="IPR039426">
    <property type="entry name" value="TonB-dep_rcpt-like"/>
</dbReference>
<evidence type="ECO:0000256" key="1">
    <source>
        <dbReference type="ARBA" id="ARBA00023065"/>
    </source>
</evidence>
<dbReference type="PANTHER" id="PTHR32552">
    <property type="entry name" value="FERRICHROME IRON RECEPTOR-RELATED"/>
    <property type="match status" value="1"/>
</dbReference>
<evidence type="ECO:0000313" key="8">
    <source>
        <dbReference type="Proteomes" id="UP000706172"/>
    </source>
</evidence>
<keyword evidence="3" id="KW-0812">Transmembrane</keyword>
<feature type="signal peptide" evidence="5">
    <location>
        <begin position="1"/>
        <end position="26"/>
    </location>
</feature>
<name>A0A931G979_9BACT</name>
<feature type="region of interest" description="Disordered" evidence="4">
    <location>
        <begin position="228"/>
        <end position="263"/>
    </location>
</feature>
<accession>A0A931G979</accession>
<dbReference type="PANTHER" id="PTHR32552:SF81">
    <property type="entry name" value="TONB-DEPENDENT OUTER MEMBRANE RECEPTOR"/>
    <property type="match status" value="1"/>
</dbReference>
<keyword evidence="3" id="KW-1134">Transmembrane beta strand</keyword>
<gene>
    <name evidence="7" type="ORF">H0S81_09305</name>
</gene>
<protein>
    <submittedName>
        <fullName evidence="7">TonB-dependent receptor</fullName>
    </submittedName>
</protein>
<reference evidence="7" key="1">
    <citation type="submission" date="2020-07" db="EMBL/GenBank/DDBJ databases">
        <title>Severe corrosion of carbon steel in oil field produced water can be linked to methanogenic archaea containing a special type of NiFe hydrogenase.</title>
        <authorList>
            <person name="Lahme S."/>
            <person name="Mand J."/>
            <person name="Longwell J."/>
            <person name="Smith R."/>
            <person name="Enning D."/>
        </authorList>
    </citation>
    <scope>NUCLEOTIDE SEQUENCE</scope>
    <source>
        <strain evidence="7">MIC098Bin6</strain>
    </source>
</reference>
<evidence type="ECO:0000256" key="4">
    <source>
        <dbReference type="SAM" id="MobiDB-lite"/>
    </source>
</evidence>
<comment type="similarity">
    <text evidence="3">Belongs to the TonB-dependent receptor family.</text>
</comment>
<dbReference type="GO" id="GO:0009279">
    <property type="term" value="C:cell outer membrane"/>
    <property type="evidence" value="ECO:0007669"/>
    <property type="project" value="UniProtKB-SubCell"/>
</dbReference>
<keyword evidence="1" id="KW-0406">Ion transport</keyword>
<evidence type="ECO:0000256" key="2">
    <source>
        <dbReference type="ARBA" id="ARBA00023077"/>
    </source>
</evidence>
<dbReference type="EMBL" id="JACCQK010000581">
    <property type="protein sequence ID" value="MBG0780105.1"/>
    <property type="molecule type" value="Genomic_DNA"/>
</dbReference>
<dbReference type="SUPFAM" id="SSF56935">
    <property type="entry name" value="Porins"/>
    <property type="match status" value="1"/>
</dbReference>
<dbReference type="AlphaFoldDB" id="A0A931G979"/>
<keyword evidence="7" id="KW-0675">Receptor</keyword>
<keyword evidence="3" id="KW-0998">Cell outer membrane</keyword>
<dbReference type="InterPro" id="IPR037066">
    <property type="entry name" value="Plug_dom_sf"/>
</dbReference>
<organism evidence="7 8">
    <name type="scientific">Desulfotignum balticum</name>
    <dbReference type="NCBI Taxonomy" id="115781"/>
    <lineage>
        <taxon>Bacteria</taxon>
        <taxon>Pseudomonadati</taxon>
        <taxon>Thermodesulfobacteriota</taxon>
        <taxon>Desulfobacteria</taxon>
        <taxon>Desulfobacterales</taxon>
        <taxon>Desulfobacteraceae</taxon>
        <taxon>Desulfotignum</taxon>
    </lineage>
</organism>
<evidence type="ECO:0000256" key="5">
    <source>
        <dbReference type="SAM" id="SignalP"/>
    </source>
</evidence>
<feature type="domain" description="TonB-dependent receptor plug" evidence="6">
    <location>
        <begin position="51"/>
        <end position="159"/>
    </location>
</feature>
<keyword evidence="2" id="KW-0798">TonB box</keyword>
<comment type="caution">
    <text evidence="7">The sequence shown here is derived from an EMBL/GenBank/DDBJ whole genome shotgun (WGS) entry which is preliminary data.</text>
</comment>
<sequence>MMMKKRTWLILFIAVCSVGLTQTAEAQQELTYNTVKIDEIIVTATKTEKKIEDVPGSVTVISQNDLKKQNIQTVDDALNSLSGVYVKRTKGLMESTPSLRMRGFNGDQYTLVLLDGLPLNDAYGGGIEWGSLSVGNIERIEVVRGAASALYGGNAMGGVINIITKTPEKLELEAIGGYGTHDAYRYRFAFGNRILDRLSFRLGYEKEGTDGYETTPVVRSISAGNGNVSGGYPMNDSSGNPTRWVAGDKGDNGAQRHAFDGKL</sequence>
<feature type="chain" id="PRO_5036882109" evidence="5">
    <location>
        <begin position="27"/>
        <end position="263"/>
    </location>
</feature>
<evidence type="ECO:0000313" key="7">
    <source>
        <dbReference type="EMBL" id="MBG0780105.1"/>
    </source>
</evidence>
<dbReference type="PROSITE" id="PS52016">
    <property type="entry name" value="TONB_DEPENDENT_REC_3"/>
    <property type="match status" value="1"/>
</dbReference>